<feature type="transmembrane region" description="Helical" evidence="2">
    <location>
        <begin position="53"/>
        <end position="72"/>
    </location>
</feature>
<organism evidence="3 4">
    <name type="scientific">Methanoculleus bourgensis</name>
    <dbReference type="NCBI Taxonomy" id="83986"/>
    <lineage>
        <taxon>Archaea</taxon>
        <taxon>Methanobacteriati</taxon>
        <taxon>Methanobacteriota</taxon>
        <taxon>Stenosarchaea group</taxon>
        <taxon>Methanomicrobia</taxon>
        <taxon>Methanomicrobiales</taxon>
        <taxon>Methanomicrobiaceae</taxon>
        <taxon>Methanoculleus</taxon>
    </lineage>
</organism>
<feature type="transmembrane region" description="Helical" evidence="2">
    <location>
        <begin position="20"/>
        <end position="41"/>
    </location>
</feature>
<keyword evidence="2" id="KW-0812">Transmembrane</keyword>
<accession>A0A8T7H3Q9</accession>
<keyword evidence="2" id="KW-0472">Membrane</keyword>
<feature type="transmembrane region" description="Helical" evidence="2">
    <location>
        <begin position="151"/>
        <end position="171"/>
    </location>
</feature>
<reference evidence="3" key="1">
    <citation type="submission" date="2020-05" db="EMBL/GenBank/DDBJ databases">
        <title>The first insight into the ecology of ammonia-tolerant syntrophic propionate oxidizing bacteria.</title>
        <authorList>
            <person name="Singh A."/>
            <person name="Schnurer A."/>
            <person name="Westerholm M."/>
        </authorList>
    </citation>
    <scope>NUCLEOTIDE SEQUENCE</scope>
    <source>
        <strain evidence="3">MAG54</strain>
    </source>
</reference>
<name>A0A8T7H3Q9_9EURY</name>
<evidence type="ECO:0000256" key="1">
    <source>
        <dbReference type="SAM" id="MobiDB-lite"/>
    </source>
</evidence>
<dbReference type="AlphaFoldDB" id="A0A8T7H3Q9"/>
<feature type="transmembrane region" description="Helical" evidence="2">
    <location>
        <begin position="78"/>
        <end position="103"/>
    </location>
</feature>
<sequence length="199" mass="22262">MTRFGLIQAVLMTLETVISLGPVYLFLLGTFAVVLFLWYAWPRLTGRDRGQVTTREYALIAFVIVLLSMPVLPRWLSLSLWGISTLAALITAALFVWFFRPFFAVGSIPVREYAWLAVVVFCLPPLFLFWFGTVAFVLLQVHGSFFPTIEAWAYLIGLDVLLPVIGILVPLRQIGSARKRRQDATVPASEPPRSGGSRS</sequence>
<gene>
    <name evidence="3" type="ORF">HQQ74_01100</name>
</gene>
<proteinExistence type="predicted"/>
<feature type="region of interest" description="Disordered" evidence="1">
    <location>
        <begin position="180"/>
        <end position="199"/>
    </location>
</feature>
<feature type="transmembrane region" description="Helical" evidence="2">
    <location>
        <begin position="115"/>
        <end position="139"/>
    </location>
</feature>
<dbReference type="EMBL" id="JABMJE010000008">
    <property type="protein sequence ID" value="NQS77309.1"/>
    <property type="molecule type" value="Genomic_DNA"/>
</dbReference>
<comment type="caution">
    <text evidence="3">The sequence shown here is derived from an EMBL/GenBank/DDBJ whole genome shotgun (WGS) entry which is preliminary data.</text>
</comment>
<keyword evidence="2" id="KW-1133">Transmembrane helix</keyword>
<evidence type="ECO:0000313" key="3">
    <source>
        <dbReference type="EMBL" id="NQS77309.1"/>
    </source>
</evidence>
<dbReference type="Proteomes" id="UP000737555">
    <property type="component" value="Unassembled WGS sequence"/>
</dbReference>
<evidence type="ECO:0000256" key="2">
    <source>
        <dbReference type="SAM" id="Phobius"/>
    </source>
</evidence>
<evidence type="ECO:0000313" key="4">
    <source>
        <dbReference type="Proteomes" id="UP000737555"/>
    </source>
</evidence>
<protein>
    <submittedName>
        <fullName evidence="3">Uncharacterized protein</fullName>
    </submittedName>
</protein>